<keyword evidence="10" id="KW-1185">Reference proteome</keyword>
<feature type="domain" description="FAD-binding" evidence="8">
    <location>
        <begin position="4"/>
        <end position="366"/>
    </location>
</feature>
<evidence type="ECO:0000256" key="5">
    <source>
        <dbReference type="ARBA" id="ARBA00023002"/>
    </source>
</evidence>
<evidence type="ECO:0000313" key="10">
    <source>
        <dbReference type="Proteomes" id="UP000829685"/>
    </source>
</evidence>
<proteinExistence type="predicted"/>
<evidence type="ECO:0000313" key="9">
    <source>
        <dbReference type="EMBL" id="KAI1877736.1"/>
    </source>
</evidence>
<keyword evidence="4" id="KW-0274">FAD</keyword>
<evidence type="ECO:0000256" key="2">
    <source>
        <dbReference type="ARBA" id="ARBA00005179"/>
    </source>
</evidence>
<dbReference type="InterPro" id="IPR002938">
    <property type="entry name" value="FAD-bd"/>
</dbReference>
<comment type="caution">
    <text evidence="9">The sequence shown here is derived from an EMBL/GenBank/DDBJ whole genome shotgun (WGS) entry which is preliminary data.</text>
</comment>
<dbReference type="AlphaFoldDB" id="A0A9P9WSJ2"/>
<dbReference type="SUPFAM" id="SSF51905">
    <property type="entry name" value="FAD/NAD(P)-binding domain"/>
    <property type="match status" value="1"/>
</dbReference>
<dbReference type="PANTHER" id="PTHR47178">
    <property type="entry name" value="MONOOXYGENASE, FAD-BINDING"/>
    <property type="match status" value="1"/>
</dbReference>
<dbReference type="Gene3D" id="3.50.50.60">
    <property type="entry name" value="FAD/NAD(P)-binding domain"/>
    <property type="match status" value="1"/>
</dbReference>
<evidence type="ECO:0000256" key="7">
    <source>
        <dbReference type="SAM" id="SignalP"/>
    </source>
</evidence>
<accession>A0A9P9WSJ2</accession>
<feature type="signal peptide" evidence="7">
    <location>
        <begin position="1"/>
        <end position="18"/>
    </location>
</feature>
<name>A0A9P9WSJ2_9PEZI</name>
<dbReference type="PANTHER" id="PTHR47178:SF6">
    <property type="entry name" value="FAD-BINDING DOMAIN-CONTAINING PROTEIN"/>
    <property type="match status" value="1"/>
</dbReference>
<dbReference type="Proteomes" id="UP000829685">
    <property type="component" value="Unassembled WGS sequence"/>
</dbReference>
<protein>
    <recommendedName>
        <fullName evidence="8">FAD-binding domain-containing protein</fullName>
    </recommendedName>
</protein>
<feature type="chain" id="PRO_5040358964" description="FAD-binding domain-containing protein" evidence="7">
    <location>
        <begin position="19"/>
        <end position="402"/>
    </location>
</feature>
<gene>
    <name evidence="9" type="ORF">JX265_003744</name>
</gene>
<comment type="pathway">
    <text evidence="2">Secondary metabolite biosynthesis.</text>
</comment>
<keyword evidence="5" id="KW-0560">Oxidoreductase</keyword>
<evidence type="ECO:0000256" key="1">
    <source>
        <dbReference type="ARBA" id="ARBA00001974"/>
    </source>
</evidence>
<dbReference type="OrthoDB" id="47494at2759"/>
<evidence type="ECO:0000259" key="8">
    <source>
        <dbReference type="Pfam" id="PF01494"/>
    </source>
</evidence>
<comment type="cofactor">
    <cofactor evidence="1">
        <name>FAD</name>
        <dbReference type="ChEBI" id="CHEBI:57692"/>
    </cofactor>
</comment>
<dbReference type="PRINTS" id="PR00420">
    <property type="entry name" value="RNGMNOXGNASE"/>
</dbReference>
<dbReference type="EMBL" id="JAFIMR010000006">
    <property type="protein sequence ID" value="KAI1877736.1"/>
    <property type="molecule type" value="Genomic_DNA"/>
</dbReference>
<keyword evidence="3" id="KW-0285">Flavoprotein</keyword>
<reference evidence="9" key="1">
    <citation type="submission" date="2021-03" db="EMBL/GenBank/DDBJ databases">
        <title>Revisited historic fungal species revealed as producer of novel bioactive compounds through whole genome sequencing and comparative genomics.</title>
        <authorList>
            <person name="Vignolle G.A."/>
            <person name="Hochenegger N."/>
            <person name="Mach R.L."/>
            <person name="Mach-Aigner A.R."/>
            <person name="Javad Rahimi M."/>
            <person name="Salim K.A."/>
            <person name="Chan C.M."/>
            <person name="Lim L.B.L."/>
            <person name="Cai F."/>
            <person name="Druzhinina I.S."/>
            <person name="U'Ren J.M."/>
            <person name="Derntl C."/>
        </authorList>
    </citation>
    <scope>NUCLEOTIDE SEQUENCE</scope>
    <source>
        <strain evidence="9">TUCIM 5799</strain>
    </source>
</reference>
<evidence type="ECO:0000256" key="6">
    <source>
        <dbReference type="ARBA" id="ARBA00023033"/>
    </source>
</evidence>
<evidence type="ECO:0000256" key="3">
    <source>
        <dbReference type="ARBA" id="ARBA00022630"/>
    </source>
</evidence>
<sequence>MSPHVLIVGAGLGGLTLAQCLRKQGASFEIFERDIDDQSRAQGWAIGLHSMLDELQSSMPSDLPDLRESVHHLSPLKLNTQLCMYIRGDRVGVQDTPETPVLRANRARLRGWLSTNLPIHWGKQLQHIEETGDGKICLHFADGTNASGDVLVGADGVHSVVREHVLQRPNDEVLNLIPTSTIIGEVHLSGAAFERQLSLGHSCYVVAAPSSSARLFVGLQQANDDGNSGEYYWFFMTYDEEAGRPNHWLRTASRQEKLDYAKKTAAEMDSKFTEIMELTPASGIKDTFFTHRDAEIRSLPTGRVALVGDAAHPMTPFRGEGGCHAITDALNLSKVLGKIEKGENGAIAAVIEGYHAEVLERGSNAVLSSRNAHKTMGQKPPVGWGYTVVPIPEERIVLSALK</sequence>
<keyword evidence="7" id="KW-0732">Signal</keyword>
<dbReference type="GO" id="GO:0004497">
    <property type="term" value="F:monooxygenase activity"/>
    <property type="evidence" value="ECO:0007669"/>
    <property type="project" value="UniProtKB-KW"/>
</dbReference>
<dbReference type="InterPro" id="IPR036188">
    <property type="entry name" value="FAD/NAD-bd_sf"/>
</dbReference>
<dbReference type="GO" id="GO:0071949">
    <property type="term" value="F:FAD binding"/>
    <property type="evidence" value="ECO:0007669"/>
    <property type="project" value="InterPro"/>
</dbReference>
<keyword evidence="6" id="KW-0503">Monooxygenase</keyword>
<organism evidence="9 10">
    <name type="scientific">Neoarthrinium moseri</name>
    <dbReference type="NCBI Taxonomy" id="1658444"/>
    <lineage>
        <taxon>Eukaryota</taxon>
        <taxon>Fungi</taxon>
        <taxon>Dikarya</taxon>
        <taxon>Ascomycota</taxon>
        <taxon>Pezizomycotina</taxon>
        <taxon>Sordariomycetes</taxon>
        <taxon>Xylariomycetidae</taxon>
        <taxon>Amphisphaeriales</taxon>
        <taxon>Apiosporaceae</taxon>
        <taxon>Neoarthrinium</taxon>
    </lineage>
</organism>
<dbReference type="Pfam" id="PF01494">
    <property type="entry name" value="FAD_binding_3"/>
    <property type="match status" value="1"/>
</dbReference>
<evidence type="ECO:0000256" key="4">
    <source>
        <dbReference type="ARBA" id="ARBA00022827"/>
    </source>
</evidence>